<accession>A0ABQ4KJ63</accession>
<name>A0ABQ4KJ63_9BACI</name>
<reference evidence="1 2" key="1">
    <citation type="submission" date="2021-03" db="EMBL/GenBank/DDBJ databases">
        <title>Antimicrobial resistance genes in bacteria isolated from Japanese honey, and their potential for conferring macrolide and lincosamide resistance in the American foulbrood pathogen Paenibacillus larvae.</title>
        <authorList>
            <person name="Okamoto M."/>
            <person name="Kumagai M."/>
            <person name="Kanamori H."/>
            <person name="Takamatsu D."/>
        </authorList>
    </citation>
    <scope>NUCLEOTIDE SEQUENCE [LARGE SCALE GENOMIC DNA]</scope>
    <source>
        <strain evidence="1 2">J8TS2</strain>
    </source>
</reference>
<proteinExistence type="predicted"/>
<comment type="caution">
    <text evidence="1">The sequence shown here is derived from an EMBL/GenBank/DDBJ whole genome shotgun (WGS) entry which is preliminary data.</text>
</comment>
<dbReference type="EMBL" id="BORB01000017">
    <property type="protein sequence ID" value="GIN58005.1"/>
    <property type="molecule type" value="Genomic_DNA"/>
</dbReference>
<organism evidence="1 2">
    <name type="scientific">Lederbergia ruris</name>
    <dbReference type="NCBI Taxonomy" id="217495"/>
    <lineage>
        <taxon>Bacteria</taxon>
        <taxon>Bacillati</taxon>
        <taxon>Bacillota</taxon>
        <taxon>Bacilli</taxon>
        <taxon>Bacillales</taxon>
        <taxon>Bacillaceae</taxon>
        <taxon>Lederbergia</taxon>
    </lineage>
</organism>
<evidence type="ECO:0000313" key="2">
    <source>
        <dbReference type="Proteomes" id="UP000679950"/>
    </source>
</evidence>
<keyword evidence="2" id="KW-1185">Reference proteome</keyword>
<protein>
    <submittedName>
        <fullName evidence="1">Uncharacterized protein</fullName>
    </submittedName>
</protein>
<evidence type="ECO:0000313" key="1">
    <source>
        <dbReference type="EMBL" id="GIN58005.1"/>
    </source>
</evidence>
<sequence>MNIIANQDKMGTSRFELLLFKLFYLLSFKKSKWLAAKIEEIKKDLDTIKNRKVF</sequence>
<gene>
    <name evidence="1" type="ORF">J8TS2_23240</name>
</gene>
<dbReference type="RefSeq" id="WP_212966382.1">
    <property type="nucleotide sequence ID" value="NZ_BORB01000017.1"/>
</dbReference>
<dbReference type="Proteomes" id="UP000679950">
    <property type="component" value="Unassembled WGS sequence"/>
</dbReference>